<feature type="region of interest" description="Disordered" evidence="3">
    <location>
        <begin position="503"/>
        <end position="540"/>
    </location>
</feature>
<evidence type="ECO:0000313" key="6">
    <source>
        <dbReference type="RefSeq" id="XP_019709588.1"/>
    </source>
</evidence>
<evidence type="ECO:0000256" key="1">
    <source>
        <dbReference type="ARBA" id="ARBA00004123"/>
    </source>
</evidence>
<evidence type="ECO:0000313" key="5">
    <source>
        <dbReference type="Proteomes" id="UP000504607"/>
    </source>
</evidence>
<dbReference type="Proteomes" id="UP000504607">
    <property type="component" value="Chromosome 12"/>
</dbReference>
<dbReference type="Pfam" id="PF16987">
    <property type="entry name" value="KIX_2"/>
    <property type="match status" value="1"/>
</dbReference>
<feature type="region of interest" description="Disordered" evidence="3">
    <location>
        <begin position="549"/>
        <end position="568"/>
    </location>
</feature>
<dbReference type="GO" id="GO:0005634">
    <property type="term" value="C:nucleus"/>
    <property type="evidence" value="ECO:0007669"/>
    <property type="project" value="UniProtKB-SubCell"/>
</dbReference>
<keyword evidence="2" id="KW-0539">Nucleus</keyword>
<feature type="compositionally biased region" description="Low complexity" evidence="3">
    <location>
        <begin position="508"/>
        <end position="540"/>
    </location>
</feature>
<evidence type="ECO:0000259" key="4">
    <source>
        <dbReference type="Pfam" id="PF16987"/>
    </source>
</evidence>
<feature type="compositionally biased region" description="Low complexity" evidence="3">
    <location>
        <begin position="549"/>
        <end position="558"/>
    </location>
</feature>
<dbReference type="InterPro" id="IPR044661">
    <property type="entry name" value="MED15a/b/c-like"/>
</dbReference>
<protein>
    <submittedName>
        <fullName evidence="6">Mediator of RNA polymerase II transcription subunit 15a</fullName>
    </submittedName>
</protein>
<feature type="compositionally biased region" description="Low complexity" evidence="3">
    <location>
        <begin position="711"/>
        <end position="744"/>
    </location>
</feature>
<feature type="region of interest" description="Disordered" evidence="3">
    <location>
        <begin position="346"/>
        <end position="396"/>
    </location>
</feature>
<dbReference type="GO" id="GO:0003713">
    <property type="term" value="F:transcription coactivator activity"/>
    <property type="evidence" value="ECO:0007669"/>
    <property type="project" value="InterPro"/>
</dbReference>
<gene>
    <name evidence="6" type="primary">LOC105055807</name>
</gene>
<feature type="domain" description="Mediator complex subunit 15 KIX" evidence="4">
    <location>
        <begin position="39"/>
        <end position="115"/>
    </location>
</feature>
<proteinExistence type="predicted"/>
<name>A0A6J0PPS7_ELAGV</name>
<keyword evidence="5" id="KW-1185">Reference proteome</keyword>
<accession>A0A6J0PPS7</accession>
<feature type="compositionally biased region" description="Low complexity" evidence="3">
    <location>
        <begin position="982"/>
        <end position="1003"/>
    </location>
</feature>
<feature type="compositionally biased region" description="Polar residues" evidence="3">
    <location>
        <begin position="197"/>
        <end position="218"/>
    </location>
</feature>
<dbReference type="OrthoDB" id="785129at2759"/>
<feature type="region of interest" description="Disordered" evidence="3">
    <location>
        <begin position="707"/>
        <end position="746"/>
    </location>
</feature>
<feature type="compositionally biased region" description="Polar residues" evidence="3">
    <location>
        <begin position="559"/>
        <end position="568"/>
    </location>
</feature>
<dbReference type="PANTHER" id="PTHR33137:SF4">
    <property type="entry name" value="MEDIATOR OF RNA POLYMERASE II TRANSCRIPTION SUBUNIT 15A-RELATED"/>
    <property type="match status" value="1"/>
</dbReference>
<feature type="region of interest" description="Disordered" evidence="3">
    <location>
        <begin position="1"/>
        <end position="41"/>
    </location>
</feature>
<feature type="region of interest" description="Disordered" evidence="3">
    <location>
        <begin position="271"/>
        <end position="332"/>
    </location>
</feature>
<organism evidence="5 6">
    <name type="scientific">Elaeis guineensis var. tenera</name>
    <name type="common">Oil palm</name>
    <dbReference type="NCBI Taxonomy" id="51953"/>
    <lineage>
        <taxon>Eukaryota</taxon>
        <taxon>Viridiplantae</taxon>
        <taxon>Streptophyta</taxon>
        <taxon>Embryophyta</taxon>
        <taxon>Tracheophyta</taxon>
        <taxon>Spermatophyta</taxon>
        <taxon>Magnoliopsida</taxon>
        <taxon>Liliopsida</taxon>
        <taxon>Arecaceae</taxon>
        <taxon>Arecoideae</taxon>
        <taxon>Cocoseae</taxon>
        <taxon>Elaeidinae</taxon>
        <taxon>Elaeis</taxon>
    </lineage>
</organism>
<feature type="region of interest" description="Disordered" evidence="3">
    <location>
        <begin position="449"/>
        <end position="479"/>
    </location>
</feature>
<feature type="region of interest" description="Disordered" evidence="3">
    <location>
        <begin position="968"/>
        <end position="1109"/>
    </location>
</feature>
<dbReference type="PANTHER" id="PTHR33137">
    <property type="entry name" value="MEDIATOR OF RNA POLYMERASE II TRANSCRIPTION SUBUNIT 15A-RELATED"/>
    <property type="match status" value="1"/>
</dbReference>
<dbReference type="FunFam" id="1.10.246.20:FF:000003">
    <property type="entry name" value="Mediator of RNA polymerase II transcription subunit 15a"/>
    <property type="match status" value="1"/>
</dbReference>
<comment type="subcellular location">
    <subcellularLocation>
        <location evidence="1">Nucleus</location>
    </subcellularLocation>
</comment>
<dbReference type="InterPro" id="IPR036546">
    <property type="entry name" value="MED15_KIX"/>
</dbReference>
<evidence type="ECO:0000256" key="3">
    <source>
        <dbReference type="SAM" id="MobiDB-lite"/>
    </source>
</evidence>
<dbReference type="Gene3D" id="1.10.246.20">
    <property type="entry name" value="Coactivator CBP, KIX domain"/>
    <property type="match status" value="1"/>
</dbReference>
<dbReference type="GO" id="GO:0031490">
    <property type="term" value="F:chromatin DNA binding"/>
    <property type="evidence" value="ECO:0007669"/>
    <property type="project" value="InterPro"/>
</dbReference>
<evidence type="ECO:0000256" key="2">
    <source>
        <dbReference type="ARBA" id="ARBA00023242"/>
    </source>
</evidence>
<feature type="region of interest" description="Disordered" evidence="3">
    <location>
        <begin position="197"/>
        <end position="220"/>
    </location>
</feature>
<dbReference type="FunCoup" id="A0A6J0PPS7">
    <property type="interactions" value="2977"/>
</dbReference>
<feature type="compositionally biased region" description="Pro residues" evidence="3">
    <location>
        <begin position="1028"/>
        <end position="1040"/>
    </location>
</feature>
<sequence>MGYLFPSVPRSQAVGSSPMEGNSWRPAHGEPSATDAAAGDWRSQLQHDARLRIINKIMDTLKRHLPISVPEGLNELQKIAVRFEEKIYSAATSQPDYLRKISLKMLSMETKTQHTAPINSSMPNTTIPNQNPTDQVSLGNQGQSLAIPMVNPPAARQQLLPQNLQNNTSTAVQSSANLPSALSSITGLGQSNISSVGQTSNLQNMPGISQNSVSNSVGQGAAPDIYANAQRQMQGRQHHQQIISQQQQQSQNQLIYQHQLQQQLMKQKLQHSSLLQPHMQQQQQQQSLLQPTQLQSSQQSLMQMSSSLQSGQSTIQQTQPTTMQSAAQPGLQQNQLNSIQQSVPSLLQQHPQSVARQQQQAQPSMHQQTPSLQQQPTPAPQQSNLPLQQQQQQIMGQQANISNMQQAQLLGQQNSVQDMQQAQQQRLPVQQNSLLGIQQPQQMLNQQSISLHQQQQLGPQSSISGLQHQQQQQQQQQQQLLGSLPNVSNMQPHQRSIHMLQQPKMVTQQQQQTQQAPLALLQSQGQQSQHQSSQQQLISQIQSQPAQLQQQLAMQQPPNSLQQRLQAPSALLQSQNAIEQQKQFIQAPRVLPDVSSSTSVDSTAQTGHAGVADWQEEIYQKIKSWKEMYYTDLSEFYQKLSLKLQQHDALIPPAKPSEQYEKMKTFKTMLERTLVILQISKNNIQPGLKEKLPLYERQIHNVLASTKKKGIPSQSQGQQQFQHPGGLAHSMPQQQPSQVSQLQQHDNHPNQVQQMNLQVSATSMQPSAVTGMQHVSMPLPTNFGVPTTQQNITNALQPAANLDSVQGSSFNSLQQGAMGSMQQVGVGSVPSTVNAPQQTNANTLSNSSMNTLQSNASLVQPSSNTIQQQYLKQQQQDQQQQLMQSQQMKQQLQQRHQMLQQQQKQQLMQSQPSVQQQLHQQQKQQPAQMPAHQMPQLHQTNEVNESKVRPGLGIKAGLYQQHYPAGQRPGYYHQLKPGASFPISSPQNLQSSSPQISHHSSPQVDQHNLLPSQVKAGTPLQSANSPFVPSPSTPLAPSPIPADSEKQLSGLSSLTNAGHVGHQQSALAPPQTQSLAVGTPGISASPFLAEYTSPDGNQANVPSVVPGKTNASERPLERLIKVVKSSTPKALSSAVSDIGSVVSMIDRIAGSAPGNGSRAAVGEDLVAMTKCRLQARNFMSQDGSATTKKIKRNTSAMPLNNVSSAGSVNESFKQSYGLDTSELESTATSHVKRQKIEVNHALLEEISEINQQLIDTVVNISEEDADSIAAASDGEGTVIKCSFTAVALSPSLKSQFASSQISPILPLRLLVPANYPKCSPVLLDKLPDESSGETDDLSVKAKSRFSISLRGLSQPMSLGEMAKTWDACARKVIAEYAQQTGGGSFSSRYGAWENCVGA</sequence>
<dbReference type="InParanoid" id="A0A6J0PPS7"/>
<dbReference type="RefSeq" id="XP_019709588.1">
    <property type="nucleotide sequence ID" value="XM_019854029.2"/>
</dbReference>
<reference evidence="6" key="1">
    <citation type="submission" date="2025-08" db="UniProtKB">
        <authorList>
            <consortium name="RefSeq"/>
        </authorList>
    </citation>
    <scope>IDENTIFICATION</scope>
</reference>
<feature type="region of interest" description="Disordered" evidence="3">
    <location>
        <begin position="903"/>
        <end position="936"/>
    </location>
</feature>
<feature type="region of interest" description="Disordered" evidence="3">
    <location>
        <begin position="824"/>
        <end position="848"/>
    </location>
</feature>
<feature type="compositionally biased region" description="Polar residues" evidence="3">
    <location>
        <begin position="1047"/>
        <end position="1076"/>
    </location>
</feature>
<dbReference type="InterPro" id="IPR036529">
    <property type="entry name" value="KIX_dom_sf"/>
</dbReference>